<sequence>MEPQLRHAVADGVATVVIDHPAKRNAMTADMWRSLPPLLAALAADSAVRALVLTGAGDTFCAGADISSLRTEPARAQELAVRAEEALAAFPKPTLAAVRGYCVGGGCQLAAACDLRFADEGAVFAITPAKLGIVYPASTTRRLVALVGPSTAKYLLFSGESVDTGRALRSGLVDEVLPAGDLDARVKEFTRILASRSLLTQAAAKEFASVTAGSDGPDAGVAREAYWAGQMRGSGDTAEGVAAFLERRQPRFAWTPPPGPATPAAPAPRR</sequence>
<dbReference type="InterPro" id="IPR014748">
    <property type="entry name" value="Enoyl-CoA_hydra_C"/>
</dbReference>
<comment type="similarity">
    <text evidence="1">Belongs to the enoyl-CoA hydratase/isomerase family.</text>
</comment>
<keyword evidence="2" id="KW-0456">Lyase</keyword>
<comment type="caution">
    <text evidence="4">The sequence shown here is derived from an EMBL/GenBank/DDBJ whole genome shotgun (WGS) entry which is preliminary data.</text>
</comment>
<organism evidence="4 5">
    <name type="scientific">Streptomyces flavofungini</name>
    <dbReference type="NCBI Taxonomy" id="68200"/>
    <lineage>
        <taxon>Bacteria</taxon>
        <taxon>Bacillati</taxon>
        <taxon>Actinomycetota</taxon>
        <taxon>Actinomycetes</taxon>
        <taxon>Kitasatosporales</taxon>
        <taxon>Streptomycetaceae</taxon>
        <taxon>Streptomyces</taxon>
    </lineage>
</organism>
<name>A0ABS0X2G5_9ACTN</name>
<evidence type="ECO:0000313" key="4">
    <source>
        <dbReference type="EMBL" id="MBJ3807226.1"/>
    </source>
</evidence>
<dbReference type="Pfam" id="PF00378">
    <property type="entry name" value="ECH_1"/>
    <property type="match status" value="1"/>
</dbReference>
<dbReference type="SUPFAM" id="SSF52096">
    <property type="entry name" value="ClpP/crotonase"/>
    <property type="match status" value="1"/>
</dbReference>
<dbReference type="RefSeq" id="WP_190118242.1">
    <property type="nucleotide sequence ID" value="NZ_BMVR01000010.1"/>
</dbReference>
<dbReference type="Gene3D" id="1.10.12.10">
    <property type="entry name" value="Lyase 2-enoyl-coa Hydratase, Chain A, domain 2"/>
    <property type="match status" value="1"/>
</dbReference>
<accession>A0ABS0X2G5</accession>
<dbReference type="InterPro" id="IPR029045">
    <property type="entry name" value="ClpP/crotonase-like_dom_sf"/>
</dbReference>
<proteinExistence type="inferred from homology"/>
<dbReference type="InterPro" id="IPR001753">
    <property type="entry name" value="Enoyl-CoA_hydra/iso"/>
</dbReference>
<dbReference type="PANTHER" id="PTHR11941">
    <property type="entry name" value="ENOYL-COA HYDRATASE-RELATED"/>
    <property type="match status" value="1"/>
</dbReference>
<evidence type="ECO:0000256" key="1">
    <source>
        <dbReference type="ARBA" id="ARBA00005254"/>
    </source>
</evidence>
<evidence type="ECO:0000256" key="3">
    <source>
        <dbReference type="SAM" id="MobiDB-lite"/>
    </source>
</evidence>
<dbReference type="PANTHER" id="PTHR11941:SF127">
    <property type="entry name" value="ENOYL-COA HYDRATASE ECHA18 (ENOYL HYDRASE) (UNSATURATED ACYL-COA HYDRATASE) (CROTONASE)-RELATED"/>
    <property type="match status" value="1"/>
</dbReference>
<evidence type="ECO:0000313" key="5">
    <source>
        <dbReference type="Proteomes" id="UP000634780"/>
    </source>
</evidence>
<gene>
    <name evidence="4" type="ORF">JGB26_08885</name>
</gene>
<protein>
    <submittedName>
        <fullName evidence="4">Enoyl-CoA hydratase/isomerase family protein</fullName>
    </submittedName>
</protein>
<dbReference type="EMBL" id="JAEKOZ010000004">
    <property type="protein sequence ID" value="MBJ3807226.1"/>
    <property type="molecule type" value="Genomic_DNA"/>
</dbReference>
<feature type="region of interest" description="Disordered" evidence="3">
    <location>
        <begin position="249"/>
        <end position="270"/>
    </location>
</feature>
<dbReference type="CDD" id="cd06558">
    <property type="entry name" value="crotonase-like"/>
    <property type="match status" value="1"/>
</dbReference>
<dbReference type="Proteomes" id="UP000634780">
    <property type="component" value="Unassembled WGS sequence"/>
</dbReference>
<evidence type="ECO:0000256" key="2">
    <source>
        <dbReference type="ARBA" id="ARBA00023239"/>
    </source>
</evidence>
<keyword evidence="5" id="KW-1185">Reference proteome</keyword>
<feature type="compositionally biased region" description="Pro residues" evidence="3">
    <location>
        <begin position="255"/>
        <end position="270"/>
    </location>
</feature>
<dbReference type="Gene3D" id="3.90.226.10">
    <property type="entry name" value="2-enoyl-CoA Hydratase, Chain A, domain 1"/>
    <property type="match status" value="1"/>
</dbReference>
<reference evidence="4 5" key="1">
    <citation type="submission" date="2020-12" db="EMBL/GenBank/DDBJ databases">
        <title>Streptomyces typhae sp. nov., a novel endophytic actinomycete isolated from the root of cattail pollen (Typha angustifolia L.).</title>
        <authorList>
            <person name="Peng C."/>
            <person name="Liu C."/>
        </authorList>
    </citation>
    <scope>NUCLEOTIDE SEQUENCE [LARGE SCALE GENOMIC DNA]</scope>
    <source>
        <strain evidence="4 5">JCM 4753</strain>
    </source>
</reference>